<proteinExistence type="predicted"/>
<dbReference type="PANTHER" id="PTHR24567:SF74">
    <property type="entry name" value="HTH-TYPE TRANSCRIPTIONAL REGULATOR ARCR"/>
    <property type="match status" value="1"/>
</dbReference>
<reference evidence="6 7" key="1">
    <citation type="submission" date="2018-05" db="EMBL/GenBank/DDBJ databases">
        <title>Spiribacter halobius sp. nov., a moderately halophilic bacterium isolated from marine solar saltern.</title>
        <authorList>
            <person name="Zheng W.-S."/>
            <person name="Lu D.-C."/>
            <person name="Du Z.-J."/>
        </authorList>
    </citation>
    <scope>NUCLEOTIDE SEQUENCE [LARGE SCALE GENOMIC DNA]</scope>
    <source>
        <strain evidence="6 7">E85</strain>
    </source>
</reference>
<keyword evidence="7" id="KW-1185">Reference proteome</keyword>
<dbReference type="Pfam" id="PF13545">
    <property type="entry name" value="HTH_Crp_2"/>
    <property type="match status" value="1"/>
</dbReference>
<dbReference type="SUPFAM" id="SSF51206">
    <property type="entry name" value="cAMP-binding domain-like"/>
    <property type="match status" value="1"/>
</dbReference>
<dbReference type="InterPro" id="IPR012318">
    <property type="entry name" value="HTH_CRP"/>
</dbReference>
<dbReference type="InterPro" id="IPR050397">
    <property type="entry name" value="Env_Response_Regulators"/>
</dbReference>
<evidence type="ECO:0000313" key="6">
    <source>
        <dbReference type="EMBL" id="PWG64867.1"/>
    </source>
</evidence>
<accession>A0A2U2N721</accession>
<keyword evidence="3" id="KW-0804">Transcription</keyword>
<protein>
    <submittedName>
        <fullName evidence="6">Crp/Fnr family transcriptional regulator</fullName>
    </submittedName>
</protein>
<dbReference type="GO" id="GO:0003677">
    <property type="term" value="F:DNA binding"/>
    <property type="evidence" value="ECO:0007669"/>
    <property type="project" value="UniProtKB-KW"/>
</dbReference>
<feature type="domain" description="Cyclic nucleotide-binding" evidence="4">
    <location>
        <begin position="17"/>
        <end position="83"/>
    </location>
</feature>
<keyword evidence="2" id="KW-0238">DNA-binding</keyword>
<dbReference type="PANTHER" id="PTHR24567">
    <property type="entry name" value="CRP FAMILY TRANSCRIPTIONAL REGULATORY PROTEIN"/>
    <property type="match status" value="1"/>
</dbReference>
<dbReference type="InterPro" id="IPR000595">
    <property type="entry name" value="cNMP-bd_dom"/>
</dbReference>
<dbReference type="RefSeq" id="WP_109676296.1">
    <property type="nucleotide sequence ID" value="NZ_CP086615.1"/>
</dbReference>
<dbReference type="SUPFAM" id="SSF46785">
    <property type="entry name" value="Winged helix' DNA-binding domain"/>
    <property type="match status" value="1"/>
</dbReference>
<evidence type="ECO:0000259" key="4">
    <source>
        <dbReference type="PROSITE" id="PS50042"/>
    </source>
</evidence>
<gene>
    <name evidence="6" type="ORF">DEM34_03470</name>
</gene>
<dbReference type="PROSITE" id="PS50042">
    <property type="entry name" value="CNMP_BINDING_3"/>
    <property type="match status" value="1"/>
</dbReference>
<dbReference type="Proteomes" id="UP000245474">
    <property type="component" value="Unassembled WGS sequence"/>
</dbReference>
<dbReference type="Gene3D" id="1.10.10.10">
    <property type="entry name" value="Winged helix-like DNA-binding domain superfamily/Winged helix DNA-binding domain"/>
    <property type="match status" value="1"/>
</dbReference>
<name>A0A2U2N721_9GAMM</name>
<dbReference type="Gene3D" id="2.60.120.10">
    <property type="entry name" value="Jelly Rolls"/>
    <property type="match status" value="1"/>
</dbReference>
<dbReference type="OrthoDB" id="9776746at2"/>
<evidence type="ECO:0000259" key="5">
    <source>
        <dbReference type="PROSITE" id="PS51063"/>
    </source>
</evidence>
<dbReference type="GO" id="GO:0005829">
    <property type="term" value="C:cytosol"/>
    <property type="evidence" value="ECO:0007669"/>
    <property type="project" value="TreeGrafter"/>
</dbReference>
<sequence length="231" mass="25343">MSTETQQHSAERATHPALAGLDPAGRAEVLAASRRLTLPAGTRVFAPGQRCEGLPLVVEGEIRVQMTGVSGNEIVLYRIGPGQLCTLSVSCLLSRGAYRAEAYAEEGSVVLVLPAELAERLMDDAPAFRHAVLESYGERLQALMLVIEEVAFRRVDQRLAERLISRQRQGLLTVTHQDLAVELGTAREVVSRLLKEFERQSLVRLERGLIELRHEPGLARIAAGLGVQRTH</sequence>
<comment type="caution">
    <text evidence="6">The sequence shown here is derived from an EMBL/GenBank/DDBJ whole genome shotgun (WGS) entry which is preliminary data.</text>
</comment>
<dbReference type="PRINTS" id="PR00034">
    <property type="entry name" value="HTHCRP"/>
</dbReference>
<dbReference type="InterPro" id="IPR014710">
    <property type="entry name" value="RmlC-like_jellyroll"/>
</dbReference>
<evidence type="ECO:0000313" key="7">
    <source>
        <dbReference type="Proteomes" id="UP000245474"/>
    </source>
</evidence>
<dbReference type="SMART" id="SM00419">
    <property type="entry name" value="HTH_CRP"/>
    <property type="match status" value="1"/>
</dbReference>
<dbReference type="InterPro" id="IPR036390">
    <property type="entry name" value="WH_DNA-bd_sf"/>
</dbReference>
<keyword evidence="1" id="KW-0805">Transcription regulation</keyword>
<dbReference type="InterPro" id="IPR036388">
    <property type="entry name" value="WH-like_DNA-bd_sf"/>
</dbReference>
<dbReference type="Pfam" id="PF00027">
    <property type="entry name" value="cNMP_binding"/>
    <property type="match status" value="1"/>
</dbReference>
<dbReference type="AlphaFoldDB" id="A0A2U2N721"/>
<dbReference type="PROSITE" id="PS51063">
    <property type="entry name" value="HTH_CRP_2"/>
    <property type="match status" value="1"/>
</dbReference>
<evidence type="ECO:0000256" key="1">
    <source>
        <dbReference type="ARBA" id="ARBA00023015"/>
    </source>
</evidence>
<dbReference type="InterPro" id="IPR018490">
    <property type="entry name" value="cNMP-bd_dom_sf"/>
</dbReference>
<dbReference type="SMART" id="SM00100">
    <property type="entry name" value="cNMP"/>
    <property type="match status" value="1"/>
</dbReference>
<dbReference type="EMBL" id="QFFI01000004">
    <property type="protein sequence ID" value="PWG64867.1"/>
    <property type="molecule type" value="Genomic_DNA"/>
</dbReference>
<dbReference type="CDD" id="cd00038">
    <property type="entry name" value="CAP_ED"/>
    <property type="match status" value="1"/>
</dbReference>
<evidence type="ECO:0000256" key="2">
    <source>
        <dbReference type="ARBA" id="ARBA00023125"/>
    </source>
</evidence>
<evidence type="ECO:0000256" key="3">
    <source>
        <dbReference type="ARBA" id="ARBA00023163"/>
    </source>
</evidence>
<dbReference type="GO" id="GO:0003700">
    <property type="term" value="F:DNA-binding transcription factor activity"/>
    <property type="evidence" value="ECO:0007669"/>
    <property type="project" value="TreeGrafter"/>
</dbReference>
<feature type="domain" description="HTH crp-type" evidence="5">
    <location>
        <begin position="153"/>
        <end position="216"/>
    </location>
</feature>
<organism evidence="6 7">
    <name type="scientific">Sediminicurvatus halobius</name>
    <dbReference type="NCBI Taxonomy" id="2182432"/>
    <lineage>
        <taxon>Bacteria</taxon>
        <taxon>Pseudomonadati</taxon>
        <taxon>Pseudomonadota</taxon>
        <taxon>Gammaproteobacteria</taxon>
        <taxon>Chromatiales</taxon>
        <taxon>Ectothiorhodospiraceae</taxon>
        <taxon>Sediminicurvatus</taxon>
    </lineage>
</organism>